<evidence type="ECO:0000256" key="4">
    <source>
        <dbReference type="ARBA" id="ARBA00023136"/>
    </source>
</evidence>
<dbReference type="EMBL" id="CP158375">
    <property type="protein sequence ID" value="XDO97152.1"/>
    <property type="molecule type" value="Genomic_DNA"/>
</dbReference>
<feature type="domain" description="TonB C-terminal" evidence="6">
    <location>
        <begin position="148"/>
        <end position="241"/>
    </location>
</feature>
<keyword evidence="4 5" id="KW-0472">Membrane</keyword>
<feature type="transmembrane region" description="Helical" evidence="5">
    <location>
        <begin position="28"/>
        <end position="48"/>
    </location>
</feature>
<keyword evidence="3 5" id="KW-1133">Transmembrane helix</keyword>
<accession>A0AB39KUB8</accession>
<dbReference type="InterPro" id="IPR037682">
    <property type="entry name" value="TonB_C"/>
</dbReference>
<protein>
    <submittedName>
        <fullName evidence="7">Energy transducer TonB</fullName>
    </submittedName>
</protein>
<evidence type="ECO:0000259" key="6">
    <source>
        <dbReference type="PROSITE" id="PS52015"/>
    </source>
</evidence>
<comment type="subcellular location">
    <subcellularLocation>
        <location evidence="1">Membrane</location>
        <topology evidence="1">Single-pass membrane protein</topology>
    </subcellularLocation>
</comment>
<dbReference type="RefSeq" id="WP_369060180.1">
    <property type="nucleotide sequence ID" value="NZ_CP158375.1"/>
</dbReference>
<dbReference type="PROSITE" id="PS52015">
    <property type="entry name" value="TONB_CTD"/>
    <property type="match status" value="1"/>
</dbReference>
<dbReference type="GO" id="GO:0016020">
    <property type="term" value="C:membrane"/>
    <property type="evidence" value="ECO:0007669"/>
    <property type="project" value="UniProtKB-SubCell"/>
</dbReference>
<gene>
    <name evidence="7" type="ORF">ABOZ73_01630</name>
</gene>
<name>A0AB39KUB8_9CAUL</name>
<evidence type="ECO:0000256" key="2">
    <source>
        <dbReference type="ARBA" id="ARBA00022692"/>
    </source>
</evidence>
<keyword evidence="2 5" id="KW-0812">Transmembrane</keyword>
<dbReference type="Gene3D" id="3.30.1150.10">
    <property type="match status" value="1"/>
</dbReference>
<organism evidence="7">
    <name type="scientific">Caulobacter sp. 73W</name>
    <dbReference type="NCBI Taxonomy" id="3161137"/>
    <lineage>
        <taxon>Bacteria</taxon>
        <taxon>Pseudomonadati</taxon>
        <taxon>Pseudomonadota</taxon>
        <taxon>Alphaproteobacteria</taxon>
        <taxon>Caulobacterales</taxon>
        <taxon>Caulobacteraceae</taxon>
        <taxon>Caulobacter</taxon>
    </lineage>
</organism>
<evidence type="ECO:0000256" key="3">
    <source>
        <dbReference type="ARBA" id="ARBA00022989"/>
    </source>
</evidence>
<dbReference type="Pfam" id="PF03544">
    <property type="entry name" value="TonB_C"/>
    <property type="match status" value="1"/>
</dbReference>
<dbReference type="AlphaFoldDB" id="A0AB39KUB8"/>
<reference evidence="7" key="1">
    <citation type="submission" date="2024-06" db="EMBL/GenBank/DDBJ databases">
        <title>Caulobacter inopinatus, sp. nov.</title>
        <authorList>
            <person name="Donachie S.P."/>
        </authorList>
    </citation>
    <scope>NUCLEOTIDE SEQUENCE</scope>
    <source>
        <strain evidence="7">73W</strain>
    </source>
</reference>
<sequence length="241" mass="25554">MVVQPAFSATVPPWERAEHARPRLSRGAVIALGASLAVHAALGVYLYYRKFVLPEAQAVPAESIISLERYIPQPPPPPPSTQPVTQPRTVNLHQPQPNAIVPDVTMPAVITPPGPIDLGPLTTLIQPPTPAVTPPSPPPPPPPTIVRPTWLKRPGAAEMSRFYPESAQRRGIAGGATINCRVTAAGSVSDCAVIDEAPAGEGFGAAAVKLSRFFKMKPQTEDGSPVDGAYVRIPIRFNLAD</sequence>
<proteinExistence type="predicted"/>
<evidence type="ECO:0000256" key="5">
    <source>
        <dbReference type="SAM" id="Phobius"/>
    </source>
</evidence>
<dbReference type="SUPFAM" id="SSF74653">
    <property type="entry name" value="TolA/TonB C-terminal domain"/>
    <property type="match status" value="1"/>
</dbReference>
<evidence type="ECO:0000256" key="1">
    <source>
        <dbReference type="ARBA" id="ARBA00004167"/>
    </source>
</evidence>
<dbReference type="NCBIfam" id="TIGR01352">
    <property type="entry name" value="tonB_Cterm"/>
    <property type="match status" value="1"/>
</dbReference>
<dbReference type="InterPro" id="IPR006260">
    <property type="entry name" value="TonB/TolA_C"/>
</dbReference>
<evidence type="ECO:0000313" key="7">
    <source>
        <dbReference type="EMBL" id="XDO97152.1"/>
    </source>
</evidence>
<dbReference type="GO" id="GO:0055085">
    <property type="term" value="P:transmembrane transport"/>
    <property type="evidence" value="ECO:0007669"/>
    <property type="project" value="InterPro"/>
</dbReference>